<dbReference type="InterPro" id="IPR001715">
    <property type="entry name" value="CH_dom"/>
</dbReference>
<accession>G0V208</accession>
<dbReference type="VEuPathDB" id="TriTrypDB:TcIL3000.11.11720"/>
<feature type="compositionally biased region" description="Basic and acidic residues" evidence="1">
    <location>
        <begin position="256"/>
        <end position="265"/>
    </location>
</feature>
<dbReference type="PANTHER" id="PTHR46756:SF18">
    <property type="entry name" value="GAS2-LIKE PROTEIN PICKLED EGGS"/>
    <property type="match status" value="1"/>
</dbReference>
<feature type="compositionally biased region" description="Polar residues" evidence="1">
    <location>
        <begin position="244"/>
        <end position="255"/>
    </location>
</feature>
<feature type="region of interest" description="Disordered" evidence="1">
    <location>
        <begin position="381"/>
        <end position="400"/>
    </location>
</feature>
<feature type="compositionally biased region" description="Low complexity" evidence="1">
    <location>
        <begin position="273"/>
        <end position="284"/>
    </location>
</feature>
<protein>
    <submittedName>
        <fullName evidence="3">Uncharacterized protein TCIL3000_11_11720</fullName>
    </submittedName>
</protein>
<reference evidence="3" key="1">
    <citation type="journal article" date="2012" name="Proc. Natl. Acad. Sci. U.S.A.">
        <title>Antigenic diversity is generated by distinct evolutionary mechanisms in African trypanosome species.</title>
        <authorList>
            <person name="Jackson A.P."/>
            <person name="Berry A."/>
            <person name="Aslett M."/>
            <person name="Allison H.C."/>
            <person name="Burton P."/>
            <person name="Vavrova-Anderson J."/>
            <person name="Brown R."/>
            <person name="Browne H."/>
            <person name="Corton N."/>
            <person name="Hauser H."/>
            <person name="Gamble J."/>
            <person name="Gilderthorp R."/>
            <person name="Marcello L."/>
            <person name="McQuillan J."/>
            <person name="Otto T.D."/>
            <person name="Quail M.A."/>
            <person name="Sanders M.J."/>
            <person name="van Tonder A."/>
            <person name="Ginger M.L."/>
            <person name="Field M.C."/>
            <person name="Barry J.D."/>
            <person name="Hertz-Fowler C."/>
            <person name="Berriman M."/>
        </authorList>
    </citation>
    <scope>NUCLEOTIDE SEQUENCE</scope>
    <source>
        <strain evidence="3">IL3000</strain>
    </source>
</reference>
<feature type="region of interest" description="Disordered" evidence="1">
    <location>
        <begin position="309"/>
        <end position="366"/>
    </location>
</feature>
<dbReference type="GO" id="GO:0051015">
    <property type="term" value="F:actin filament binding"/>
    <property type="evidence" value="ECO:0007669"/>
    <property type="project" value="TreeGrafter"/>
</dbReference>
<dbReference type="EMBL" id="HE575324">
    <property type="protein sequence ID" value="CCC95680.1"/>
    <property type="molecule type" value="Genomic_DNA"/>
</dbReference>
<name>G0V208_TRYCI</name>
<dbReference type="InterPro" id="IPR036872">
    <property type="entry name" value="CH_dom_sf"/>
</dbReference>
<dbReference type="PROSITE" id="PS50021">
    <property type="entry name" value="CH"/>
    <property type="match status" value="1"/>
</dbReference>
<organism evidence="3">
    <name type="scientific">Trypanosoma congolense (strain IL3000)</name>
    <dbReference type="NCBI Taxonomy" id="1068625"/>
    <lineage>
        <taxon>Eukaryota</taxon>
        <taxon>Discoba</taxon>
        <taxon>Euglenozoa</taxon>
        <taxon>Kinetoplastea</taxon>
        <taxon>Metakinetoplastina</taxon>
        <taxon>Trypanosomatida</taxon>
        <taxon>Trypanosomatidae</taxon>
        <taxon>Trypanosoma</taxon>
        <taxon>Nannomonas</taxon>
    </lineage>
</organism>
<feature type="compositionally biased region" description="Basic and acidic residues" evidence="1">
    <location>
        <begin position="229"/>
        <end position="240"/>
    </location>
</feature>
<dbReference type="GO" id="GO:0051764">
    <property type="term" value="P:actin crosslink formation"/>
    <property type="evidence" value="ECO:0007669"/>
    <property type="project" value="TreeGrafter"/>
</dbReference>
<evidence type="ECO:0000256" key="1">
    <source>
        <dbReference type="SAM" id="MobiDB-lite"/>
    </source>
</evidence>
<sequence>MSSLSRTGSTREAEEHNGFTPATTAINTVESMVNGHQHEKQIGFKSVVQVSDDEVSASLGAEESLSGELLKALNSGPTREVKDDMLADECRHWVASVVGDAHNAGVLQEKNFVDSLRDGVILLVLLQKLNNPPVPDSELKLPRRSDGFFARDNVIKFLRLASERFNLTEAELFTDTDLCDGKNDRAVITCLLSVARTAYSNGDVETAPESIVQQKETTHRVKQMALKQQLEEQSKREVKDASMPQEQTPPTSSEGEISKGERTLSEGEEDGRSSSSFVTSATTSNRSSGKCHGGTGLITLLSCSEHSRAEVTNRSSRGGSGKGNDASHGVTRVGTAAPARPRVRIEGRPSGAMSQPQHLTLRGGAQPDGAIASELQSNAKEVAPPPAVGGAIPTRRTAPPTYRPRRWDKVDILFSVTVNAHFAHYPHSQLRFHRLSGSSGEYMVCHGPSGTKRHLCARTQLGKVLVGVQKKRNDLKNVVWTDLSQWLEKRERDHKL</sequence>
<dbReference type="AlphaFoldDB" id="G0V208"/>
<dbReference type="GO" id="GO:0005884">
    <property type="term" value="C:actin filament"/>
    <property type="evidence" value="ECO:0007669"/>
    <property type="project" value="TreeGrafter"/>
</dbReference>
<proteinExistence type="predicted"/>
<dbReference type="SUPFAM" id="SSF47576">
    <property type="entry name" value="Calponin-homology domain, CH-domain"/>
    <property type="match status" value="1"/>
</dbReference>
<feature type="compositionally biased region" description="Low complexity" evidence="1">
    <location>
        <begin position="388"/>
        <end position="400"/>
    </location>
</feature>
<evidence type="ECO:0000313" key="3">
    <source>
        <dbReference type="EMBL" id="CCC95680.1"/>
    </source>
</evidence>
<dbReference type="Gene3D" id="1.10.418.10">
    <property type="entry name" value="Calponin-like domain"/>
    <property type="match status" value="1"/>
</dbReference>
<dbReference type="Pfam" id="PF00307">
    <property type="entry name" value="CH"/>
    <property type="match status" value="1"/>
</dbReference>
<feature type="domain" description="Calponin-homology (CH)" evidence="2">
    <location>
        <begin position="84"/>
        <end position="199"/>
    </location>
</feature>
<gene>
    <name evidence="3" type="ORF">TCIL3000_11_11720</name>
</gene>
<feature type="region of interest" description="Disordered" evidence="1">
    <location>
        <begin position="205"/>
        <end position="294"/>
    </location>
</feature>
<dbReference type="PANTHER" id="PTHR46756">
    <property type="entry name" value="TRANSGELIN"/>
    <property type="match status" value="1"/>
</dbReference>
<dbReference type="SMART" id="SM00033">
    <property type="entry name" value="CH"/>
    <property type="match status" value="1"/>
</dbReference>
<feature type="region of interest" description="Disordered" evidence="1">
    <location>
        <begin position="1"/>
        <end position="23"/>
    </location>
</feature>
<dbReference type="GO" id="GO:0008093">
    <property type="term" value="F:cytoskeletal anchor activity"/>
    <property type="evidence" value="ECO:0007669"/>
    <property type="project" value="TreeGrafter"/>
</dbReference>
<evidence type="ECO:0000259" key="2">
    <source>
        <dbReference type="PROSITE" id="PS50021"/>
    </source>
</evidence>